<comment type="caution">
    <text evidence="2">The sequence shown here is derived from an EMBL/GenBank/DDBJ whole genome shotgun (WGS) entry which is preliminary data.</text>
</comment>
<dbReference type="Proteomes" id="UP000269945">
    <property type="component" value="Unassembled WGS sequence"/>
</dbReference>
<protein>
    <submittedName>
        <fullName evidence="2">Uncharacterized protein</fullName>
    </submittedName>
</protein>
<feature type="non-terminal residue" evidence="2">
    <location>
        <position position="1"/>
    </location>
</feature>
<keyword evidence="3" id="KW-1185">Reference proteome</keyword>
<evidence type="ECO:0000256" key="1">
    <source>
        <dbReference type="SAM" id="MobiDB-lite"/>
    </source>
</evidence>
<organism evidence="2 3">
    <name type="scientific">Gulo gulo</name>
    <name type="common">Wolverine</name>
    <name type="synonym">Gluton</name>
    <dbReference type="NCBI Taxonomy" id="48420"/>
    <lineage>
        <taxon>Eukaryota</taxon>
        <taxon>Metazoa</taxon>
        <taxon>Chordata</taxon>
        <taxon>Craniata</taxon>
        <taxon>Vertebrata</taxon>
        <taxon>Euteleostomi</taxon>
        <taxon>Mammalia</taxon>
        <taxon>Eutheria</taxon>
        <taxon>Laurasiatheria</taxon>
        <taxon>Carnivora</taxon>
        <taxon>Caniformia</taxon>
        <taxon>Musteloidea</taxon>
        <taxon>Mustelidae</taxon>
        <taxon>Guloninae</taxon>
        <taxon>Gulo</taxon>
    </lineage>
</organism>
<sequence>VTAPSTQRVFVASSQASLTTLGTAHGCAESLPGLNACKDVQGRWVLPWARDVQDFGEVGPTPRTGDTTFRKGSEQHLPSRPKSLLGNETKCTEG</sequence>
<evidence type="ECO:0000313" key="2">
    <source>
        <dbReference type="EMBL" id="VCW97382.1"/>
    </source>
</evidence>
<dbReference type="AlphaFoldDB" id="A0A9X9Q210"/>
<name>A0A9X9Q210_GULGU</name>
<gene>
    <name evidence="2" type="ORF">BN2614_LOCUS2</name>
</gene>
<feature type="region of interest" description="Disordered" evidence="1">
    <location>
        <begin position="56"/>
        <end position="94"/>
    </location>
</feature>
<dbReference type="EMBL" id="CYRY02021578">
    <property type="protein sequence ID" value="VCW97382.1"/>
    <property type="molecule type" value="Genomic_DNA"/>
</dbReference>
<reference evidence="2 3" key="1">
    <citation type="submission" date="2018-10" db="EMBL/GenBank/DDBJ databases">
        <authorList>
            <person name="Ekblom R."/>
            <person name="Jareborg N."/>
        </authorList>
    </citation>
    <scope>NUCLEOTIDE SEQUENCE [LARGE SCALE GENOMIC DNA]</scope>
    <source>
        <tissue evidence="2">Muscle</tissue>
    </source>
</reference>
<accession>A0A9X9Q210</accession>
<evidence type="ECO:0000313" key="3">
    <source>
        <dbReference type="Proteomes" id="UP000269945"/>
    </source>
</evidence>
<proteinExistence type="predicted"/>